<sequence>MKFNNLKMGVKLGIGFTAVLLLTAVIALVGRYNMQKLSDMTEKLYRHPYAVTKAIVKVETDLVKIHRAMKDVALAKTDSAYDAELKKIAGFENEIATQIEVLRERFLGDQKQVEDLNKKMVGWRPIRAEVIDLMRKGDRAGAAAITKGKGATHVQSIVKAINAFETFAQSKADEFMENANRSRDRALNLTYTITAIAILMGAAVAFFLTRSIVTPLSKAVTLAETMSTGNFTQQLHDNRSDEIGVLVKALNQMAGSLRTMLQQIAGGVDTLSSASTELGAISTQMTQGIDTVSDKSNTVSAAAEEMNANMNNVAAAMEESATNTNMVATASEEMSSTIGEIAQNAEKARGISDDAARKSSNASANMDQLGTAANSIGKVIETITDISEQVNLLALNATIEAARAGEAGKGFAVVANEIKELAKQTADATQDIKEKIEDIQGTTSMTVGQITEITEVITDVNDVVTNIASAVEQQSAATKEIVANVAQASQGIQEVNENVNQSASVSGEISRDISDVSTSMNEMSTSSSQVNLSAQELSQLSENLKQMVDQFRI</sequence>
<keyword evidence="2" id="KW-1003">Cell membrane</keyword>
<dbReference type="Gene3D" id="1.10.287.950">
    <property type="entry name" value="Methyl-accepting chemotaxis protein"/>
    <property type="match status" value="1"/>
</dbReference>
<comment type="subcellular location">
    <subcellularLocation>
        <location evidence="1">Cell inner membrane</location>
        <topology evidence="1">Multi-pass membrane protein</topology>
    </subcellularLocation>
</comment>
<dbReference type="PROSITE" id="PS50111">
    <property type="entry name" value="CHEMOTAXIS_TRANSDUC_2"/>
    <property type="match status" value="1"/>
</dbReference>
<evidence type="ECO:0000259" key="10">
    <source>
        <dbReference type="PROSITE" id="PS50885"/>
    </source>
</evidence>
<dbReference type="InterPro" id="IPR004089">
    <property type="entry name" value="MCPsignal_dom"/>
</dbReference>
<keyword evidence="2" id="KW-0997">Cell inner membrane</keyword>
<gene>
    <name evidence="11" type="ORF">DSCA_58460</name>
</gene>
<organism evidence="11 12">
    <name type="scientific">Desulfosarcina alkanivorans</name>
    <dbReference type="NCBI Taxonomy" id="571177"/>
    <lineage>
        <taxon>Bacteria</taxon>
        <taxon>Pseudomonadati</taxon>
        <taxon>Thermodesulfobacteriota</taxon>
        <taxon>Desulfobacteria</taxon>
        <taxon>Desulfobacterales</taxon>
        <taxon>Desulfosarcinaceae</taxon>
        <taxon>Desulfosarcina</taxon>
    </lineage>
</organism>
<dbReference type="Pfam" id="PF00015">
    <property type="entry name" value="MCPsignal"/>
    <property type="match status" value="1"/>
</dbReference>
<dbReference type="AlphaFoldDB" id="A0A5K7YRM8"/>
<dbReference type="PROSITE" id="PS50885">
    <property type="entry name" value="HAMP"/>
    <property type="match status" value="1"/>
</dbReference>
<feature type="transmembrane region" description="Helical" evidence="7">
    <location>
        <begin position="12"/>
        <end position="30"/>
    </location>
</feature>
<evidence type="ECO:0000313" key="11">
    <source>
        <dbReference type="EMBL" id="BBO71916.1"/>
    </source>
</evidence>
<feature type="region of interest" description="Disordered" evidence="6">
    <location>
        <begin position="511"/>
        <end position="530"/>
    </location>
</feature>
<dbReference type="PANTHER" id="PTHR32089">
    <property type="entry name" value="METHYL-ACCEPTING CHEMOTAXIS PROTEIN MCPB"/>
    <property type="match status" value="1"/>
</dbReference>
<dbReference type="OrthoDB" id="5342522at2"/>
<keyword evidence="7" id="KW-1133">Transmembrane helix</keyword>
<evidence type="ECO:0008006" key="13">
    <source>
        <dbReference type="Google" id="ProtNLM"/>
    </source>
</evidence>
<dbReference type="GO" id="GO:0007165">
    <property type="term" value="P:signal transduction"/>
    <property type="evidence" value="ECO:0007669"/>
    <property type="project" value="UniProtKB-KW"/>
</dbReference>
<dbReference type="KEGG" id="dalk:DSCA_58460"/>
<keyword evidence="7" id="KW-0472">Membrane</keyword>
<dbReference type="Gene3D" id="6.10.340.10">
    <property type="match status" value="1"/>
</dbReference>
<dbReference type="Pfam" id="PF00672">
    <property type="entry name" value="HAMP"/>
    <property type="match status" value="1"/>
</dbReference>
<evidence type="ECO:0000313" key="12">
    <source>
        <dbReference type="Proteomes" id="UP000427906"/>
    </source>
</evidence>
<dbReference type="GO" id="GO:0006935">
    <property type="term" value="P:chemotaxis"/>
    <property type="evidence" value="ECO:0007669"/>
    <property type="project" value="InterPro"/>
</dbReference>
<evidence type="ECO:0000256" key="2">
    <source>
        <dbReference type="ARBA" id="ARBA00022519"/>
    </source>
</evidence>
<dbReference type="EMBL" id="AP021874">
    <property type="protein sequence ID" value="BBO71916.1"/>
    <property type="molecule type" value="Genomic_DNA"/>
</dbReference>
<protein>
    <recommendedName>
        <fullName evidence="13">Methyl-accepting chemotaxis protein</fullName>
    </recommendedName>
</protein>
<feature type="domain" description="HAMP" evidence="10">
    <location>
        <begin position="210"/>
        <end position="262"/>
    </location>
</feature>
<dbReference type="PROSITE" id="PS50192">
    <property type="entry name" value="T_SNARE"/>
    <property type="match status" value="1"/>
</dbReference>
<feature type="transmembrane region" description="Helical" evidence="7">
    <location>
        <begin position="186"/>
        <end position="208"/>
    </location>
</feature>
<reference evidence="11 12" key="1">
    <citation type="submission" date="2019-11" db="EMBL/GenBank/DDBJ databases">
        <title>Comparative genomics of hydrocarbon-degrading Desulfosarcina strains.</title>
        <authorList>
            <person name="Watanabe M."/>
            <person name="Kojima H."/>
            <person name="Fukui M."/>
        </authorList>
    </citation>
    <scope>NUCLEOTIDE SEQUENCE [LARGE SCALE GENOMIC DNA]</scope>
    <source>
        <strain evidence="11 12">PL12</strain>
    </source>
</reference>
<dbReference type="PRINTS" id="PR00260">
    <property type="entry name" value="CHEMTRNSDUCR"/>
</dbReference>
<dbReference type="Proteomes" id="UP000427906">
    <property type="component" value="Chromosome"/>
</dbReference>
<proteinExistence type="inferred from homology"/>
<evidence type="ECO:0000259" key="9">
    <source>
        <dbReference type="PROSITE" id="PS50192"/>
    </source>
</evidence>
<feature type="domain" description="T-SNARE coiled-coil homology" evidence="9">
    <location>
        <begin position="440"/>
        <end position="502"/>
    </location>
</feature>
<dbReference type="InterPro" id="IPR000727">
    <property type="entry name" value="T_SNARE_dom"/>
</dbReference>
<feature type="compositionally biased region" description="Low complexity" evidence="6">
    <location>
        <begin position="517"/>
        <end position="528"/>
    </location>
</feature>
<dbReference type="GO" id="GO:0005886">
    <property type="term" value="C:plasma membrane"/>
    <property type="evidence" value="ECO:0007669"/>
    <property type="project" value="UniProtKB-SubCell"/>
</dbReference>
<dbReference type="CDD" id="cd06225">
    <property type="entry name" value="HAMP"/>
    <property type="match status" value="1"/>
</dbReference>
<dbReference type="SMART" id="SM00304">
    <property type="entry name" value="HAMP"/>
    <property type="match status" value="2"/>
</dbReference>
<evidence type="ECO:0000256" key="4">
    <source>
        <dbReference type="ARBA" id="ARBA00029447"/>
    </source>
</evidence>
<evidence type="ECO:0000256" key="6">
    <source>
        <dbReference type="SAM" id="MobiDB-lite"/>
    </source>
</evidence>
<evidence type="ECO:0000256" key="3">
    <source>
        <dbReference type="ARBA" id="ARBA00023224"/>
    </source>
</evidence>
<dbReference type="GO" id="GO:0004888">
    <property type="term" value="F:transmembrane signaling receptor activity"/>
    <property type="evidence" value="ECO:0007669"/>
    <property type="project" value="InterPro"/>
</dbReference>
<name>A0A5K7YRM8_9BACT</name>
<dbReference type="SMART" id="SM00283">
    <property type="entry name" value="MA"/>
    <property type="match status" value="1"/>
</dbReference>
<dbReference type="InterPro" id="IPR024478">
    <property type="entry name" value="HlyB_4HB_MCP"/>
</dbReference>
<keyword evidence="12" id="KW-1185">Reference proteome</keyword>
<dbReference type="InterPro" id="IPR003660">
    <property type="entry name" value="HAMP_dom"/>
</dbReference>
<evidence type="ECO:0000259" key="8">
    <source>
        <dbReference type="PROSITE" id="PS50111"/>
    </source>
</evidence>
<evidence type="ECO:0000256" key="1">
    <source>
        <dbReference type="ARBA" id="ARBA00004429"/>
    </source>
</evidence>
<dbReference type="PANTHER" id="PTHR32089:SF112">
    <property type="entry name" value="LYSOZYME-LIKE PROTEIN-RELATED"/>
    <property type="match status" value="1"/>
</dbReference>
<evidence type="ECO:0000256" key="7">
    <source>
        <dbReference type="SAM" id="Phobius"/>
    </source>
</evidence>
<accession>A0A5K7YRM8</accession>
<dbReference type="SUPFAM" id="SSF58104">
    <property type="entry name" value="Methyl-accepting chemotaxis protein (MCP) signaling domain"/>
    <property type="match status" value="1"/>
</dbReference>
<evidence type="ECO:0000256" key="5">
    <source>
        <dbReference type="PROSITE-ProRule" id="PRU00284"/>
    </source>
</evidence>
<keyword evidence="7" id="KW-0812">Transmembrane</keyword>
<feature type="domain" description="Methyl-accepting transducer" evidence="8">
    <location>
        <begin position="274"/>
        <end position="517"/>
    </location>
</feature>
<keyword evidence="3 5" id="KW-0807">Transducer</keyword>
<dbReference type="InterPro" id="IPR004090">
    <property type="entry name" value="Chemotax_Me-accpt_rcpt"/>
</dbReference>
<comment type="similarity">
    <text evidence="4">Belongs to the methyl-accepting chemotaxis (MCP) protein family.</text>
</comment>
<dbReference type="Pfam" id="PF12729">
    <property type="entry name" value="4HB_MCP_1"/>
    <property type="match status" value="1"/>
</dbReference>
<dbReference type="RefSeq" id="WP_155319688.1">
    <property type="nucleotide sequence ID" value="NZ_AP021874.1"/>
</dbReference>